<dbReference type="PANTHER" id="PTHR19288:SF46">
    <property type="entry name" value="HALOACID DEHALOGENASE-LIKE HYDROLASE DOMAIN-CONTAINING PROTEIN 2"/>
    <property type="match status" value="1"/>
</dbReference>
<dbReference type="SFLD" id="SFLDG01139">
    <property type="entry name" value="C2.A:_Pyridoxal_Phosphate_Phos"/>
    <property type="match status" value="1"/>
</dbReference>
<dbReference type="InterPro" id="IPR036412">
    <property type="entry name" value="HAD-like_sf"/>
</dbReference>
<feature type="binding site" evidence="4">
    <location>
        <position position="212"/>
    </location>
    <ligand>
        <name>Mg(2+)</name>
        <dbReference type="ChEBI" id="CHEBI:18420"/>
    </ligand>
</feature>
<dbReference type="EC" id="3.1.3.-" evidence="1"/>
<dbReference type="GO" id="GO:0046872">
    <property type="term" value="F:metal ion binding"/>
    <property type="evidence" value="ECO:0007669"/>
    <property type="project" value="UniProtKB-KW"/>
</dbReference>
<evidence type="ECO:0000313" key="5">
    <source>
        <dbReference type="EMBL" id="QSX09635.1"/>
    </source>
</evidence>
<dbReference type="InterPro" id="IPR006357">
    <property type="entry name" value="HAD-SF_hydro_IIA"/>
</dbReference>
<evidence type="ECO:0000256" key="2">
    <source>
        <dbReference type="PIRSR" id="PIRSR000915-1"/>
    </source>
</evidence>
<evidence type="ECO:0000256" key="4">
    <source>
        <dbReference type="PIRSR" id="PIRSR000915-3"/>
    </source>
</evidence>
<dbReference type="InterPro" id="IPR023214">
    <property type="entry name" value="HAD_sf"/>
</dbReference>
<keyword evidence="6" id="KW-1185">Reference proteome</keyword>
<dbReference type="AlphaFoldDB" id="A0A974XJ30"/>
<keyword evidence="1 4" id="KW-0479">Metal-binding</keyword>
<organism evidence="5 6">
    <name type="scientific">Alkalibacter rhizosphaerae</name>
    <dbReference type="NCBI Taxonomy" id="2815577"/>
    <lineage>
        <taxon>Bacteria</taxon>
        <taxon>Bacillati</taxon>
        <taxon>Bacillota</taxon>
        <taxon>Clostridia</taxon>
        <taxon>Eubacteriales</taxon>
        <taxon>Eubacteriaceae</taxon>
        <taxon>Alkalibacter</taxon>
    </lineage>
</organism>
<feature type="binding site" evidence="3">
    <location>
        <position position="187"/>
    </location>
    <ligand>
        <name>substrate</name>
    </ligand>
</feature>
<comment type="cofactor">
    <cofactor evidence="4">
        <name>Mg(2+)</name>
        <dbReference type="ChEBI" id="CHEBI:18420"/>
    </cofactor>
    <text evidence="4">Divalent metal ions. Mg(2+) is the most effective.</text>
</comment>
<keyword evidence="1 4" id="KW-0460">Magnesium</keyword>
<proteinExistence type="inferred from homology"/>
<feature type="binding site" evidence="4">
    <location>
        <position position="13"/>
    </location>
    <ligand>
        <name>Mg(2+)</name>
        <dbReference type="ChEBI" id="CHEBI:18420"/>
    </ligand>
</feature>
<reference evidence="5" key="1">
    <citation type="submission" date="2021-03" db="EMBL/GenBank/DDBJ databases">
        <title>Alkalibacter marinus sp. nov., isolated from tidal flat sediment.</title>
        <authorList>
            <person name="Namirimu T."/>
            <person name="Yang J.-A."/>
            <person name="Yang S.-H."/>
            <person name="Kim Y.-J."/>
            <person name="Kwon K.K."/>
        </authorList>
    </citation>
    <scope>NUCLEOTIDE SEQUENCE</scope>
    <source>
        <strain evidence="5">ES005</strain>
    </source>
</reference>
<dbReference type="NCBIfam" id="TIGR01460">
    <property type="entry name" value="HAD-SF-IIA"/>
    <property type="match status" value="1"/>
</dbReference>
<sequence>MVNLKNVECFLLDMDGTIYLGNELIPGAKEFLHRIKAEGKSYLFLTNNSSKDKEAYVRKLSNMGIEATLDDVFSSGDATIHYLKKHTDHKHLFLLGTPALEQSFRKAGFKVYNERNENVECVVLGFDTTLTYDKLWAACDYVRELPYIATHPDFNCPLEGGKFMPDIGAMIAFIKAATEKEPVVIGKPKTHMLDAILEIYGLDKTTVAMVGDRLYTDIKMGEDLGITSVLVLSGETSMEDYQASPIQADFIFDSVDEMKDQI</sequence>
<comment type="similarity">
    <text evidence="1">Belongs to the HAD-like hydrolase superfamily. NagD family.</text>
</comment>
<dbReference type="EMBL" id="CP071444">
    <property type="protein sequence ID" value="QSX09635.1"/>
    <property type="molecule type" value="Genomic_DNA"/>
</dbReference>
<dbReference type="Pfam" id="PF13242">
    <property type="entry name" value="Hydrolase_like"/>
    <property type="match status" value="1"/>
</dbReference>
<evidence type="ECO:0000256" key="1">
    <source>
        <dbReference type="PIRNR" id="PIRNR000915"/>
    </source>
</evidence>
<dbReference type="SUPFAM" id="SSF56784">
    <property type="entry name" value="HAD-like"/>
    <property type="match status" value="1"/>
</dbReference>
<evidence type="ECO:0000256" key="3">
    <source>
        <dbReference type="PIRSR" id="PIRSR000915-2"/>
    </source>
</evidence>
<name>A0A974XJ30_9FIRM</name>
<gene>
    <name evidence="5" type="ORF">J0B03_02355</name>
</gene>
<protein>
    <recommendedName>
        <fullName evidence="1">Acid sugar phosphatase</fullName>
        <ecNumber evidence="1">3.1.3.-</ecNumber>
    </recommendedName>
</protein>
<dbReference type="Gene3D" id="3.40.50.1000">
    <property type="entry name" value="HAD superfamily/HAD-like"/>
    <property type="match status" value="2"/>
</dbReference>
<dbReference type="GO" id="GO:0005737">
    <property type="term" value="C:cytoplasm"/>
    <property type="evidence" value="ECO:0007669"/>
    <property type="project" value="TreeGrafter"/>
</dbReference>
<dbReference type="Pfam" id="PF13344">
    <property type="entry name" value="Hydrolase_6"/>
    <property type="match status" value="1"/>
</dbReference>
<dbReference type="KEGG" id="alka:J0B03_02355"/>
<dbReference type="Proteomes" id="UP000663499">
    <property type="component" value="Chromosome"/>
</dbReference>
<dbReference type="PIRSF" id="PIRSF000915">
    <property type="entry name" value="PGP-type_phosphatase"/>
    <property type="match status" value="1"/>
</dbReference>
<comment type="function">
    <text evidence="1">Catalyzes the dephosphorylation of 2-6 carbon acid sugars in vitro.</text>
</comment>
<dbReference type="SFLD" id="SFLDS00003">
    <property type="entry name" value="Haloacid_Dehalogenase"/>
    <property type="match status" value="1"/>
</dbReference>
<feature type="binding site" evidence="4">
    <location>
        <position position="15"/>
    </location>
    <ligand>
        <name>Mg(2+)</name>
        <dbReference type="ChEBI" id="CHEBI:18420"/>
    </ligand>
</feature>
<dbReference type="PANTHER" id="PTHR19288">
    <property type="entry name" value="4-NITROPHENYLPHOSPHATASE-RELATED"/>
    <property type="match status" value="1"/>
</dbReference>
<evidence type="ECO:0000313" key="6">
    <source>
        <dbReference type="Proteomes" id="UP000663499"/>
    </source>
</evidence>
<feature type="active site" description="Nucleophile" evidence="2">
    <location>
        <position position="13"/>
    </location>
</feature>
<keyword evidence="5" id="KW-0378">Hydrolase</keyword>
<accession>A0A974XJ30</accession>
<dbReference type="GO" id="GO:0016791">
    <property type="term" value="F:phosphatase activity"/>
    <property type="evidence" value="ECO:0007669"/>
    <property type="project" value="TreeGrafter"/>
</dbReference>
<feature type="active site" description="Proton donor" evidence="2">
    <location>
        <position position="15"/>
    </location>
</feature>